<feature type="region of interest" description="Disordered" evidence="1">
    <location>
        <begin position="105"/>
        <end position="140"/>
    </location>
</feature>
<comment type="caution">
    <text evidence="3">The sequence shown here is derived from an EMBL/GenBank/DDBJ whole genome shotgun (WGS) entry which is preliminary data.</text>
</comment>
<protein>
    <submittedName>
        <fullName evidence="3">Uncharacterized protein</fullName>
    </submittedName>
</protein>
<feature type="signal peptide" evidence="2">
    <location>
        <begin position="1"/>
        <end position="19"/>
    </location>
</feature>
<feature type="chain" id="PRO_5041428646" evidence="2">
    <location>
        <begin position="20"/>
        <end position="249"/>
    </location>
</feature>
<evidence type="ECO:0000256" key="2">
    <source>
        <dbReference type="SAM" id="SignalP"/>
    </source>
</evidence>
<reference evidence="3" key="1">
    <citation type="submission" date="2023-03" db="EMBL/GenBank/DDBJ databases">
        <authorList>
            <person name="Steffen K."/>
            <person name="Cardenas P."/>
        </authorList>
    </citation>
    <scope>NUCLEOTIDE SEQUENCE</scope>
</reference>
<feature type="region of interest" description="Disordered" evidence="1">
    <location>
        <begin position="173"/>
        <end position="249"/>
    </location>
</feature>
<evidence type="ECO:0000313" key="4">
    <source>
        <dbReference type="Proteomes" id="UP001174909"/>
    </source>
</evidence>
<dbReference type="Proteomes" id="UP001174909">
    <property type="component" value="Unassembled WGS sequence"/>
</dbReference>
<evidence type="ECO:0000256" key="1">
    <source>
        <dbReference type="SAM" id="MobiDB-lite"/>
    </source>
</evidence>
<sequence length="249" mass="26132">MNITNLGLLPAVHALLSRAGMVDTALQETLPACSATPTTASLTNQWVDQLTVLSHQMAGRRTPSVRERHFVDCTSLSLQCRLQSLQVVSTPPPLHSLPPCSVTLTPCQEKPPRQPSPLSSSSSSSSSKKMKPPQHSPASRSQFIMVAAEATTLLQAADDLVPGLDERMIMRVDNTLPAPGGPSSSSPAHYGSSDSSCETTPTAPPTCVPDPAFLSATLVPPSLTSWTPPDLSLPSTSSIHPSPALTSAK</sequence>
<gene>
    <name evidence="3" type="ORF">GBAR_LOCUS26401</name>
</gene>
<proteinExistence type="predicted"/>
<keyword evidence="2" id="KW-0732">Signal</keyword>
<name>A0AA35XCU5_GEOBA</name>
<feature type="compositionally biased region" description="Low complexity" evidence="1">
    <location>
        <begin position="177"/>
        <end position="196"/>
    </location>
</feature>
<dbReference type="EMBL" id="CASHTH010003675">
    <property type="protein sequence ID" value="CAI8047711.1"/>
    <property type="molecule type" value="Genomic_DNA"/>
</dbReference>
<accession>A0AA35XCU5</accession>
<feature type="compositionally biased region" description="Low complexity" evidence="1">
    <location>
        <begin position="116"/>
        <end position="127"/>
    </location>
</feature>
<feature type="compositionally biased region" description="Low complexity" evidence="1">
    <location>
        <begin position="220"/>
        <end position="238"/>
    </location>
</feature>
<keyword evidence="4" id="KW-1185">Reference proteome</keyword>
<dbReference type="AlphaFoldDB" id="A0AA35XCU5"/>
<evidence type="ECO:0000313" key="3">
    <source>
        <dbReference type="EMBL" id="CAI8047711.1"/>
    </source>
</evidence>
<organism evidence="3 4">
    <name type="scientific">Geodia barretti</name>
    <name type="common">Barrett's horny sponge</name>
    <dbReference type="NCBI Taxonomy" id="519541"/>
    <lineage>
        <taxon>Eukaryota</taxon>
        <taxon>Metazoa</taxon>
        <taxon>Porifera</taxon>
        <taxon>Demospongiae</taxon>
        <taxon>Heteroscleromorpha</taxon>
        <taxon>Tetractinellida</taxon>
        <taxon>Astrophorina</taxon>
        <taxon>Geodiidae</taxon>
        <taxon>Geodia</taxon>
    </lineage>
</organism>